<evidence type="ECO:0000313" key="2">
    <source>
        <dbReference type="Proteomes" id="UP000075901"/>
    </source>
</evidence>
<sequence length="101" mass="11323">MKQEVAVGIVGGFVDDDRDVYMIERKDTIIDIIRMQQKADLWQTLSVDLVDCGPGSREGDNYMSIIKRVVAHCKAKSSDGRNHGKCTSIHYFGDCECVQLV</sequence>
<name>A0A182SZ75_9DIPT</name>
<keyword evidence="2" id="KW-1185">Reference proteome</keyword>
<dbReference type="Proteomes" id="UP000075901">
    <property type="component" value="Unassembled WGS sequence"/>
</dbReference>
<reference evidence="2" key="1">
    <citation type="submission" date="2013-09" db="EMBL/GenBank/DDBJ databases">
        <title>The Genome Sequence of Anopheles maculatus species B.</title>
        <authorList>
            <consortium name="The Broad Institute Genomics Platform"/>
            <person name="Neafsey D.E."/>
            <person name="Besansky N."/>
            <person name="Howell P."/>
            <person name="Walton C."/>
            <person name="Young S.K."/>
            <person name="Zeng Q."/>
            <person name="Gargeya S."/>
            <person name="Fitzgerald M."/>
            <person name="Haas B."/>
            <person name="Abouelleil A."/>
            <person name="Allen A.W."/>
            <person name="Alvarado L."/>
            <person name="Arachchi H.M."/>
            <person name="Berlin A.M."/>
            <person name="Chapman S.B."/>
            <person name="Gainer-Dewar J."/>
            <person name="Goldberg J."/>
            <person name="Griggs A."/>
            <person name="Gujja S."/>
            <person name="Hansen M."/>
            <person name="Howarth C."/>
            <person name="Imamovic A."/>
            <person name="Ireland A."/>
            <person name="Larimer J."/>
            <person name="McCowan C."/>
            <person name="Murphy C."/>
            <person name="Pearson M."/>
            <person name="Poon T.W."/>
            <person name="Priest M."/>
            <person name="Roberts A."/>
            <person name="Saif S."/>
            <person name="Shea T."/>
            <person name="Sisk P."/>
            <person name="Sykes S."/>
            <person name="Wortman J."/>
            <person name="Nusbaum C."/>
            <person name="Birren B."/>
        </authorList>
    </citation>
    <scope>NUCLEOTIDE SEQUENCE [LARGE SCALE GENOMIC DNA]</scope>
    <source>
        <strain evidence="2">maculatus3</strain>
    </source>
</reference>
<dbReference type="VEuPathDB" id="VectorBase:AMAM016396"/>
<dbReference type="AlphaFoldDB" id="A0A182SZ75"/>
<reference evidence="1" key="2">
    <citation type="submission" date="2020-05" db="UniProtKB">
        <authorList>
            <consortium name="EnsemblMetazoa"/>
        </authorList>
    </citation>
    <scope>IDENTIFICATION</scope>
    <source>
        <strain evidence="1">maculatus3</strain>
    </source>
</reference>
<proteinExistence type="predicted"/>
<protein>
    <submittedName>
        <fullName evidence="1">Uncharacterized protein</fullName>
    </submittedName>
</protein>
<evidence type="ECO:0000313" key="1">
    <source>
        <dbReference type="EnsemblMetazoa" id="AMAM016396-PA"/>
    </source>
</evidence>
<accession>A0A182SZ75</accession>
<dbReference type="EnsemblMetazoa" id="AMAM016396-RA">
    <property type="protein sequence ID" value="AMAM016396-PA"/>
    <property type="gene ID" value="AMAM016396"/>
</dbReference>
<organism evidence="1 2">
    <name type="scientific">Anopheles maculatus</name>
    <dbReference type="NCBI Taxonomy" id="74869"/>
    <lineage>
        <taxon>Eukaryota</taxon>
        <taxon>Metazoa</taxon>
        <taxon>Ecdysozoa</taxon>
        <taxon>Arthropoda</taxon>
        <taxon>Hexapoda</taxon>
        <taxon>Insecta</taxon>
        <taxon>Pterygota</taxon>
        <taxon>Neoptera</taxon>
        <taxon>Endopterygota</taxon>
        <taxon>Diptera</taxon>
        <taxon>Nematocera</taxon>
        <taxon>Culicoidea</taxon>
        <taxon>Culicidae</taxon>
        <taxon>Anophelinae</taxon>
        <taxon>Anopheles</taxon>
        <taxon>Anopheles maculatus group</taxon>
    </lineage>
</organism>